<evidence type="ECO:0000313" key="1">
    <source>
        <dbReference type="EMBL" id="MFD2588091.1"/>
    </source>
</evidence>
<keyword evidence="2" id="KW-1185">Reference proteome</keyword>
<accession>A0ABW5MZZ3</accession>
<comment type="caution">
    <text evidence="1">The sequence shown here is derived from an EMBL/GenBank/DDBJ whole genome shotgun (WGS) entry which is preliminary data.</text>
</comment>
<gene>
    <name evidence="1" type="ORF">ACFSQJ_14185</name>
</gene>
<dbReference type="Proteomes" id="UP001597526">
    <property type="component" value="Unassembled WGS sequence"/>
</dbReference>
<dbReference type="EMBL" id="JBHULB010000033">
    <property type="protein sequence ID" value="MFD2588091.1"/>
    <property type="molecule type" value="Genomic_DNA"/>
</dbReference>
<reference evidence="2" key="1">
    <citation type="journal article" date="2019" name="Int. J. Syst. Evol. Microbiol.">
        <title>The Global Catalogue of Microorganisms (GCM) 10K type strain sequencing project: providing services to taxonomists for standard genome sequencing and annotation.</title>
        <authorList>
            <consortium name="The Broad Institute Genomics Platform"/>
            <consortium name="The Broad Institute Genome Sequencing Center for Infectious Disease"/>
            <person name="Wu L."/>
            <person name="Ma J."/>
        </authorList>
    </citation>
    <scope>NUCLEOTIDE SEQUENCE [LARGE SCALE GENOMIC DNA]</scope>
    <source>
        <strain evidence="2">KCTC 52368</strain>
    </source>
</reference>
<sequence length="229" mass="27405">MSIFNRKTKKKHIEQFGHKIAELLESEMPQIKAVIRLSKIYGISFMYEPKGIYISRGYKPKEFEIIKRNHKTSFNLSGISVWNKKENTFEPVKLYYQSDGLTKIEIDNPEYFHKIFNLNQIQKDQIELEHLKMENTDQKIAERILKSLTKKQIELLELDYTFEIEFNEKLFYTILDMEDGNYIAVDKIGKIYRLNHDDEERIKLIANKPSDFFEIYNGHKNELDSMIYE</sequence>
<evidence type="ECO:0000313" key="2">
    <source>
        <dbReference type="Proteomes" id="UP001597526"/>
    </source>
</evidence>
<name>A0ABW5MZZ3_9FLAO</name>
<proteinExistence type="predicted"/>
<protein>
    <submittedName>
        <fullName evidence="1">Uncharacterized protein</fullName>
    </submittedName>
</protein>
<dbReference type="RefSeq" id="WP_377767632.1">
    <property type="nucleotide sequence ID" value="NZ_JBHULB010000033.1"/>
</dbReference>
<organism evidence="1 2">
    <name type="scientific">Croceitalea marina</name>
    <dbReference type="NCBI Taxonomy" id="1775166"/>
    <lineage>
        <taxon>Bacteria</taxon>
        <taxon>Pseudomonadati</taxon>
        <taxon>Bacteroidota</taxon>
        <taxon>Flavobacteriia</taxon>
        <taxon>Flavobacteriales</taxon>
        <taxon>Flavobacteriaceae</taxon>
        <taxon>Croceitalea</taxon>
    </lineage>
</organism>